<organism evidence="2 3">
    <name type="scientific">Trujillonella endophytica</name>
    <dbReference type="NCBI Taxonomy" id="673521"/>
    <lineage>
        <taxon>Bacteria</taxon>
        <taxon>Bacillati</taxon>
        <taxon>Actinomycetota</taxon>
        <taxon>Actinomycetes</taxon>
        <taxon>Geodermatophilales</taxon>
        <taxon>Geodermatophilaceae</taxon>
        <taxon>Trujillonella</taxon>
    </lineage>
</organism>
<gene>
    <name evidence="2" type="ORF">SAMN05660991_03557</name>
</gene>
<dbReference type="InterPro" id="IPR055180">
    <property type="entry name" value="HsdR_RecA-like_helicase_dom_2"/>
</dbReference>
<reference evidence="3" key="1">
    <citation type="submission" date="2016-10" db="EMBL/GenBank/DDBJ databases">
        <authorList>
            <person name="Varghese N."/>
            <person name="Submissions S."/>
        </authorList>
    </citation>
    <scope>NUCLEOTIDE SEQUENCE [LARGE SCALE GENOMIC DNA]</scope>
    <source>
        <strain evidence="3">DSM 45413</strain>
    </source>
</reference>
<dbReference type="SMART" id="SM00487">
    <property type="entry name" value="DEXDc"/>
    <property type="match status" value="1"/>
</dbReference>
<accession>A0A1H8VHY7</accession>
<evidence type="ECO:0000259" key="1">
    <source>
        <dbReference type="SMART" id="SM00487"/>
    </source>
</evidence>
<dbReference type="GO" id="GO:0009307">
    <property type="term" value="P:DNA restriction-modification system"/>
    <property type="evidence" value="ECO:0007669"/>
    <property type="project" value="UniProtKB-KW"/>
</dbReference>
<dbReference type="InterPro" id="IPR014001">
    <property type="entry name" value="Helicase_ATP-bd"/>
</dbReference>
<dbReference type="OrthoDB" id="9758243at2"/>
<proteinExistence type="predicted"/>
<evidence type="ECO:0000313" key="2">
    <source>
        <dbReference type="EMBL" id="SEP15035.1"/>
    </source>
</evidence>
<evidence type="ECO:0000313" key="3">
    <source>
        <dbReference type="Proteomes" id="UP000198960"/>
    </source>
</evidence>
<name>A0A1H8VHY7_9ACTN</name>
<dbReference type="AlphaFoldDB" id="A0A1H8VHY7"/>
<keyword evidence="3" id="KW-1185">Reference proteome</keyword>
<dbReference type="STRING" id="673521.SAMN05660991_03557"/>
<dbReference type="InterPro" id="IPR027417">
    <property type="entry name" value="P-loop_NTPase"/>
</dbReference>
<protein>
    <submittedName>
        <fullName evidence="2">Type I restriction enzyme, R subunit</fullName>
    </submittedName>
</protein>
<dbReference type="PANTHER" id="PTHR42927">
    <property type="entry name" value="HELICASE SUPERFAMILY 1 AND 2 DOMAIN-CONTAINING PROTEIN"/>
    <property type="match status" value="1"/>
</dbReference>
<dbReference type="Pfam" id="PF04313">
    <property type="entry name" value="HSDR_N"/>
    <property type="match status" value="1"/>
</dbReference>
<dbReference type="Gene3D" id="3.40.50.300">
    <property type="entry name" value="P-loop containing nucleotide triphosphate hydrolases"/>
    <property type="match status" value="2"/>
</dbReference>
<dbReference type="GO" id="GO:0005524">
    <property type="term" value="F:ATP binding"/>
    <property type="evidence" value="ECO:0007669"/>
    <property type="project" value="UniProtKB-KW"/>
</dbReference>
<dbReference type="RefSeq" id="WP_091946510.1">
    <property type="nucleotide sequence ID" value="NZ_FOEE01000012.1"/>
</dbReference>
<dbReference type="SUPFAM" id="SSF52540">
    <property type="entry name" value="P-loop containing nucleoside triphosphate hydrolases"/>
    <property type="match status" value="1"/>
</dbReference>
<feature type="domain" description="Helicase ATP-binding" evidence="1">
    <location>
        <begin position="277"/>
        <end position="553"/>
    </location>
</feature>
<sequence>MTAVHSEGAFEAAIEAHLVANGWVSGVPGNYRRDLGLDPSVLFDFVRASQPKAWASLVRIHGSDALAEAKFQKRLAAEIDSRGTLDVLRRGVEDTGVKVRLAFFKPGHALTPNLMALYDANLLVVTRQAHAMESNPQDSLDLLLSINGLPVATAELKNHITGQTVEHAKKQYRTDRNPHDLVFAKRTVVHFAVDPDLVFLTTRLEGEDSFFLPFNQGSGGPGKPGGKGNPATSTGYRTKYLWDEVWQRDNWLDLFARFIHEEKPVAKKGSKAAQRGKIIFPRYHQWDAVLSLVEHASTYGPGRNYLPQHSAGSGKSNTIAWLAHRLSTLHTPANAAELTDHARQIGLGPNERVFHKIVVVTDRVVLDRQLQDTIFQFDHTPGLVERVDKNSQQLADALAGSRAQIIITTLQKFPVIAKAATDLNGKRFAVIVDEAHSSQSGESAKDLKAVLGSRSDVADRLADELSGGEVTDALWDAAEEFDRALEQAGDGQDALAASVESLRESAAMRGKHDNLSFFAFTATPKYKTLELFGERIEDPSVEGGVRLEPFHLYSMRQAIEEGFILDVLANYVTYKTYFRLANGLGTDDPEVEKGKANAALARFVALHPSNLSQKAEIIVEHFRKITRHAINGEAKAMVVTRSRLHAVRYKQSIENYIAEKRYTDMRALVAFSGKVVDPEGSGIEYTESNMNKAPDGKTIPETETAKRFQGDPENGFPVGDYQVLIVAEKYQTGFDEPRLHTMYVDKKLDGVKAVQTLSRLNRIMPGKNGTFVLDFANEAEVIAEAFKEFYEQSWTEPTDPNLLFNLRTRILAAGVIDPTEMRTLVAALLTTDPKHHETLYEQTDNAVVRYDAIEDGDAREDFRTALRDFVRLYAFLGQVVPFNSAELEELYYYGRILSTRLPKDDTDEGGDIDLGSAAILTHIRTELEAEQNVSLAEGDGVPVQGMHGGGRGAQHLPEKVRFSSLIDVLNDKFGLNLGPIDQIWVDQQIEVSIADHDLREVAAANTEENFAFEFDRRFADLLEERHSLNDDLFRMFFDKPEFQEALTTWARREVYRRIQDDLGGAA</sequence>
<dbReference type="GO" id="GO:0003677">
    <property type="term" value="F:DNA binding"/>
    <property type="evidence" value="ECO:0007669"/>
    <property type="project" value="UniProtKB-KW"/>
</dbReference>
<dbReference type="PANTHER" id="PTHR42927:SF1">
    <property type="entry name" value="HELICASE SUPERFAMILY 1 AND 2 DOMAIN-CONTAINING PROTEIN"/>
    <property type="match status" value="1"/>
</dbReference>
<dbReference type="GO" id="GO:0009035">
    <property type="term" value="F:type I site-specific deoxyribonuclease activity"/>
    <property type="evidence" value="ECO:0007669"/>
    <property type="project" value="UniProtKB-EC"/>
</dbReference>
<dbReference type="EMBL" id="FOEE01000012">
    <property type="protein sequence ID" value="SEP15035.1"/>
    <property type="molecule type" value="Genomic_DNA"/>
</dbReference>
<dbReference type="InterPro" id="IPR040980">
    <property type="entry name" value="SWI2_SNF2"/>
</dbReference>
<dbReference type="Proteomes" id="UP000198960">
    <property type="component" value="Unassembled WGS sequence"/>
</dbReference>
<dbReference type="Pfam" id="PF22679">
    <property type="entry name" value="T1R_D3-like"/>
    <property type="match status" value="1"/>
</dbReference>
<dbReference type="Gene3D" id="3.90.1570.50">
    <property type="match status" value="1"/>
</dbReference>
<dbReference type="InterPro" id="IPR007409">
    <property type="entry name" value="Restrct_endonuc_type1_HsdR_N"/>
</dbReference>
<dbReference type="Pfam" id="PF18766">
    <property type="entry name" value="SWI2_SNF2"/>
    <property type="match status" value="1"/>
</dbReference>